<reference evidence="3" key="1">
    <citation type="submission" date="2022-07" db="EMBL/GenBank/DDBJ databases">
        <title>Phylogenomic reconstructions and comparative analyses of Kickxellomycotina fungi.</title>
        <authorList>
            <person name="Reynolds N.K."/>
            <person name="Stajich J.E."/>
            <person name="Barry K."/>
            <person name="Grigoriev I.V."/>
            <person name="Crous P."/>
            <person name="Smith M.E."/>
        </authorList>
    </citation>
    <scope>NUCLEOTIDE SEQUENCE</scope>
    <source>
        <strain evidence="3">RSA 567</strain>
    </source>
</reference>
<dbReference type="InterPro" id="IPR037607">
    <property type="entry name" value="DGK"/>
</dbReference>
<dbReference type="EMBL" id="JANBQB010000086">
    <property type="protein sequence ID" value="KAJ1982563.1"/>
    <property type="molecule type" value="Genomic_DNA"/>
</dbReference>
<evidence type="ECO:0000313" key="4">
    <source>
        <dbReference type="Proteomes" id="UP001151582"/>
    </source>
</evidence>
<dbReference type="Proteomes" id="UP001151582">
    <property type="component" value="Unassembled WGS sequence"/>
</dbReference>
<gene>
    <name evidence="3" type="ORF">H4R34_001671</name>
</gene>
<feature type="compositionally biased region" description="Polar residues" evidence="1">
    <location>
        <begin position="620"/>
        <end position="665"/>
    </location>
</feature>
<dbReference type="InterPro" id="IPR016064">
    <property type="entry name" value="NAD/diacylglycerol_kinase_sf"/>
</dbReference>
<dbReference type="PROSITE" id="PS50146">
    <property type="entry name" value="DAGK"/>
    <property type="match status" value="1"/>
</dbReference>
<dbReference type="PANTHER" id="PTHR11255:SF121">
    <property type="entry name" value="DIACYLGLYCEROL KINASE (ATP)"/>
    <property type="match status" value="1"/>
</dbReference>
<proteinExistence type="predicted"/>
<dbReference type="GO" id="GO:0004143">
    <property type="term" value="F:ATP-dependent diacylglycerol kinase activity"/>
    <property type="evidence" value="ECO:0007669"/>
    <property type="project" value="InterPro"/>
</dbReference>
<keyword evidence="4" id="KW-1185">Reference proteome</keyword>
<protein>
    <recommendedName>
        <fullName evidence="2">DAGKc domain-containing protein</fullName>
    </recommendedName>
</protein>
<dbReference type="AlphaFoldDB" id="A0A9W8B5P4"/>
<feature type="region of interest" description="Disordered" evidence="1">
    <location>
        <begin position="1"/>
        <end position="32"/>
    </location>
</feature>
<dbReference type="InterPro" id="IPR001206">
    <property type="entry name" value="Diacylglycerol_kinase_cat_dom"/>
</dbReference>
<feature type="region of interest" description="Disordered" evidence="1">
    <location>
        <begin position="799"/>
        <end position="823"/>
    </location>
</feature>
<comment type="caution">
    <text evidence="3">The sequence shown here is derived from an EMBL/GenBank/DDBJ whole genome shotgun (WGS) entry which is preliminary data.</text>
</comment>
<dbReference type="GO" id="GO:0016020">
    <property type="term" value="C:membrane"/>
    <property type="evidence" value="ECO:0007669"/>
    <property type="project" value="TreeGrafter"/>
</dbReference>
<dbReference type="GO" id="GO:0007165">
    <property type="term" value="P:signal transduction"/>
    <property type="evidence" value="ECO:0007669"/>
    <property type="project" value="InterPro"/>
</dbReference>
<accession>A0A9W8B5P4</accession>
<dbReference type="Gene3D" id="3.40.50.10330">
    <property type="entry name" value="Probable inorganic polyphosphate/atp-NAD kinase, domain 1"/>
    <property type="match status" value="1"/>
</dbReference>
<feature type="domain" description="DAGKc" evidence="2">
    <location>
        <begin position="174"/>
        <end position="299"/>
    </location>
</feature>
<evidence type="ECO:0000256" key="1">
    <source>
        <dbReference type="SAM" id="MobiDB-lite"/>
    </source>
</evidence>
<evidence type="ECO:0000259" key="2">
    <source>
        <dbReference type="PROSITE" id="PS50146"/>
    </source>
</evidence>
<feature type="compositionally biased region" description="Low complexity" evidence="1">
    <location>
        <begin position="12"/>
        <end position="32"/>
    </location>
</feature>
<dbReference type="SUPFAM" id="SSF111331">
    <property type="entry name" value="NAD kinase/diacylglycerol kinase-like"/>
    <property type="match status" value="1"/>
</dbReference>
<sequence>MHRISIPFGYHSGKSSRSTVRTTGTGTTTNASSSQLSFRACSAHLGTNMSNTLHTSLSQVIPGLEKWEERLLLMSTMQPNIFVVIFVNPFSGGQVGKELLKLKFQHFRLRHKPRTQIQWYNLFNQQDELDGIEYLRWILTVKECVETTLQRVGRDEITIYNIDPERLRSRNPNRLSGSLIFFDDENLAHLPQDEQDFIRQYGRRSVISNIEIHVWSAGGDGTVMSVYDLLVRQSISFSNIYFSCIPFGTGNDMSQALGWGRTVRRNLANANLSNLISLTETRLTGDLALLDVWEIEITTYPEGYIRSIRKNGNTDEGAHFKRRFCSIFSMGVQGFVGREFEPHRTKSRFHNIVQYTAQSTKWVTTRKFPVITEVLESISKDGEVIMRTRVPPIYAEVDPEVKRATDACTETATGQPLEDDPILEIQPIEIFVQNIPHIWGREYDIWGDAKYMPNVVSHQRGPTDKRNWKPQMSGDDRLELFAIENVSSYLRKQMSSKGGLARIGQVEGQFQLNFRNPQVYDNYREKSAKLSARHRAYPPGFTCLMIDGEFYDLYLPKSIKFRRHSCVRAIGSNAKNSRLVRDTHTYCQSISNGTIPTPAASTPTSPELPATEGVARTETESSLSLDVNPTQPPQSYNVKAGSPRQSQDATPRSSAQFTLVDSESQPPTPSTAGPELAAPSFLGTSAGRYKGSHAGLQGPLTLPSPEEEPNKAALAPGPVPNSGSFRRSFHHPVAGATTPRTPGSRVSSLSAATEATSGPRTPQRTDTDSSQFSLHRQGSLPSEALRRCFARIDFYSNYQSSRPNPDNVIEPHDLKHNPSYIQH</sequence>
<organism evidence="3 4">
    <name type="scientific">Dimargaris verticillata</name>
    <dbReference type="NCBI Taxonomy" id="2761393"/>
    <lineage>
        <taxon>Eukaryota</taxon>
        <taxon>Fungi</taxon>
        <taxon>Fungi incertae sedis</taxon>
        <taxon>Zoopagomycota</taxon>
        <taxon>Kickxellomycotina</taxon>
        <taxon>Dimargaritomycetes</taxon>
        <taxon>Dimargaritales</taxon>
        <taxon>Dimargaritaceae</taxon>
        <taxon>Dimargaris</taxon>
    </lineage>
</organism>
<feature type="compositionally biased region" description="Low complexity" evidence="1">
    <location>
        <begin position="594"/>
        <end position="612"/>
    </location>
</feature>
<dbReference type="InterPro" id="IPR017438">
    <property type="entry name" value="ATP-NAD_kinase_N"/>
</dbReference>
<dbReference type="PANTHER" id="PTHR11255">
    <property type="entry name" value="DIACYLGLYCEROL KINASE"/>
    <property type="match status" value="1"/>
</dbReference>
<dbReference type="Pfam" id="PF00781">
    <property type="entry name" value="DAGK_cat"/>
    <property type="match status" value="1"/>
</dbReference>
<dbReference type="OrthoDB" id="242257at2759"/>
<feature type="compositionally biased region" description="Polar residues" evidence="1">
    <location>
        <begin position="738"/>
        <end position="778"/>
    </location>
</feature>
<name>A0A9W8B5P4_9FUNG</name>
<evidence type="ECO:0000313" key="3">
    <source>
        <dbReference type="EMBL" id="KAJ1982563.1"/>
    </source>
</evidence>
<feature type="region of interest" description="Disordered" evidence="1">
    <location>
        <begin position="590"/>
        <end position="778"/>
    </location>
</feature>